<comment type="caution">
    <text evidence="2">The sequence shown here is derived from an EMBL/GenBank/DDBJ whole genome shotgun (WGS) entry which is preliminary data.</text>
</comment>
<feature type="domain" description="FAS1" evidence="1">
    <location>
        <begin position="560"/>
        <end position="665"/>
    </location>
</feature>
<dbReference type="EMBL" id="JACVVK020000395">
    <property type="protein sequence ID" value="KAK7475733.1"/>
    <property type="molecule type" value="Genomic_DNA"/>
</dbReference>
<dbReference type="InterPro" id="IPR000782">
    <property type="entry name" value="FAS1_domain"/>
</dbReference>
<dbReference type="SMART" id="SM00554">
    <property type="entry name" value="FAS1"/>
    <property type="match status" value="4"/>
</dbReference>
<dbReference type="Pfam" id="PF02469">
    <property type="entry name" value="Fasciclin"/>
    <property type="match status" value="5"/>
</dbReference>
<dbReference type="SUPFAM" id="SSF82153">
    <property type="entry name" value="FAS1 domain"/>
    <property type="match status" value="5"/>
</dbReference>
<dbReference type="Proteomes" id="UP001519460">
    <property type="component" value="Unassembled WGS sequence"/>
</dbReference>
<organism evidence="2 3">
    <name type="scientific">Batillaria attramentaria</name>
    <dbReference type="NCBI Taxonomy" id="370345"/>
    <lineage>
        <taxon>Eukaryota</taxon>
        <taxon>Metazoa</taxon>
        <taxon>Spiralia</taxon>
        <taxon>Lophotrochozoa</taxon>
        <taxon>Mollusca</taxon>
        <taxon>Gastropoda</taxon>
        <taxon>Caenogastropoda</taxon>
        <taxon>Sorbeoconcha</taxon>
        <taxon>Cerithioidea</taxon>
        <taxon>Batillariidae</taxon>
        <taxon>Batillaria</taxon>
    </lineage>
</organism>
<feature type="domain" description="FAS1" evidence="1">
    <location>
        <begin position="420"/>
        <end position="556"/>
    </location>
</feature>
<dbReference type="InterPro" id="IPR050904">
    <property type="entry name" value="Adhesion/Biosynth-related"/>
</dbReference>
<sequence length="665" mass="74672">MARALATDNLTGLFGADNITVFLPTSEAFFTFQANAEWFAFNPDDPSYLETVLLYSSGTSSVVQGRYLVSDLPGEVTATLPSRLDRTLPLYINNLDTKFGKVLTINGARLLKSDIEADNGVIHVIDRALAPVAHRSTLATYVERPPLQQFSFTSIYLARAVVPDLTLETNRTDAFFTSFSPNDSYITIMPEYGKAPLFENWDLLRLVYEAHVVRGNALFIPEGVVPNDTTAIRGTLRFSRHGGHTYVSNGRVRARVIQPNVPVLNGVLHVIDNLLYYVYRDIVQMVQSLPNTRKMSQLLSLDVSLSSILKQQDRNFTVFVPTDFAFSKIPTSIQQRLDVADDFLRMVIMGHIITDVTLDADDMKQQNIMTAMNGNVIRVIQDDGETYLQWGNLRSKVEVTDLGVTNGVVHLIDSVLFLNNFTVWEAMSHMPLLSRMRELTLHFDDVMGVLSSPSSHATVFLASDDAMGRAQTHIHTLMRSQRARVYEAVRGHIVLHTIGSHEIQSPMDVTTMAGSTITITQEREIIHVTGSHVTARVTVKNVWCSNGVIYVIDEILHLPTRTVAEELNKRPNLVYMRMLFETLSGEAIDLNDTSRNITLFVADNDAFSVLPWPSIDMLMRELDRTRMILRAHVVPDETRYLTDIPDGERLPAAQNGVYVWRENGK</sequence>
<dbReference type="PANTHER" id="PTHR10900">
    <property type="entry name" value="PERIOSTIN-RELATED"/>
    <property type="match status" value="1"/>
</dbReference>
<feature type="domain" description="FAS1" evidence="1">
    <location>
        <begin position="1"/>
        <end position="129"/>
    </location>
</feature>
<dbReference type="PROSITE" id="PS50213">
    <property type="entry name" value="FAS1"/>
    <property type="match status" value="5"/>
</dbReference>
<dbReference type="AlphaFoldDB" id="A0ABD0JL50"/>
<keyword evidence="3" id="KW-1185">Reference proteome</keyword>
<evidence type="ECO:0000313" key="2">
    <source>
        <dbReference type="EMBL" id="KAK7475733.1"/>
    </source>
</evidence>
<name>A0ABD0JL50_9CAEN</name>
<feature type="domain" description="FAS1" evidence="1">
    <location>
        <begin position="279"/>
        <end position="416"/>
    </location>
</feature>
<accession>A0ABD0JL50</accession>
<dbReference type="Gene3D" id="2.30.180.10">
    <property type="entry name" value="FAS1 domain"/>
    <property type="match status" value="5"/>
</dbReference>
<gene>
    <name evidence="2" type="ORF">BaRGS_00033005</name>
</gene>
<evidence type="ECO:0000313" key="3">
    <source>
        <dbReference type="Proteomes" id="UP001519460"/>
    </source>
</evidence>
<dbReference type="InterPro" id="IPR036378">
    <property type="entry name" value="FAS1_dom_sf"/>
</dbReference>
<proteinExistence type="predicted"/>
<reference evidence="2 3" key="1">
    <citation type="journal article" date="2023" name="Sci. Data">
        <title>Genome assembly of the Korean intertidal mud-creeper Batillaria attramentaria.</title>
        <authorList>
            <person name="Patra A.K."/>
            <person name="Ho P.T."/>
            <person name="Jun S."/>
            <person name="Lee S.J."/>
            <person name="Kim Y."/>
            <person name="Won Y.J."/>
        </authorList>
    </citation>
    <scope>NUCLEOTIDE SEQUENCE [LARGE SCALE GENOMIC DNA]</scope>
    <source>
        <strain evidence="2">Wonlab-2016</strain>
    </source>
</reference>
<protein>
    <recommendedName>
        <fullName evidence="1">FAS1 domain-containing protein</fullName>
    </recommendedName>
</protein>
<feature type="domain" description="FAS1" evidence="1">
    <location>
        <begin position="122"/>
        <end position="275"/>
    </location>
</feature>
<evidence type="ECO:0000259" key="1">
    <source>
        <dbReference type="PROSITE" id="PS50213"/>
    </source>
</evidence>
<dbReference type="PANTHER" id="PTHR10900:SF77">
    <property type="entry name" value="FI19380P1"/>
    <property type="match status" value="1"/>
</dbReference>
<feature type="non-terminal residue" evidence="2">
    <location>
        <position position="665"/>
    </location>
</feature>